<sequence>MPKLRENYLGDEQLIQGHKERGFWASEELKYAEKMCRRQQGLASVSRLIPLSTEVHYRWKFSIRNNSMPIEAYFQGRLSLNEHPLLATTFRRGRFSASNRPTFDLPMSDYFSGARSFRLYVVEDLYVQIEEHDEHGQVQAGIDFVPVSRSSSGEPIAASIIVSGAYEDDHDGGDVLIYTGHGGRHKILHKMCNSQKLEGGNLALERSMTYGIEIRVIRGVKFDQSPTRRVYVCDGLYKVVDFWMDAGKSGFGVYKYKLLRIEGQEEMGSAMLKVAESLRDNSFSVRNSGFFCNDISMGRESLPVLLYNDPDDDQYPLHYEYLARLIYPSATQDKFHGDGMGGCECRTNCSVNCYCATLNGGEFAYDFS</sequence>
<dbReference type="InterPro" id="IPR007728">
    <property type="entry name" value="Pre-SET_dom"/>
</dbReference>
<dbReference type="SUPFAM" id="SSF88697">
    <property type="entry name" value="PUA domain-like"/>
    <property type="match status" value="1"/>
</dbReference>
<dbReference type="EMBL" id="JAGFBR010000013">
    <property type="protein sequence ID" value="KAH0456740.1"/>
    <property type="molecule type" value="Genomic_DNA"/>
</dbReference>
<dbReference type="SUPFAM" id="SSF82199">
    <property type="entry name" value="SET domain"/>
    <property type="match status" value="1"/>
</dbReference>
<dbReference type="GO" id="GO:0008270">
    <property type="term" value="F:zinc ion binding"/>
    <property type="evidence" value="ECO:0007669"/>
    <property type="project" value="InterPro"/>
</dbReference>
<dbReference type="PANTHER" id="PTHR45660">
    <property type="entry name" value="HISTONE-LYSINE N-METHYLTRANSFERASE SETMAR"/>
    <property type="match status" value="1"/>
</dbReference>
<dbReference type="InterPro" id="IPR051357">
    <property type="entry name" value="H3K9_HMTase_SUVAR3-9"/>
</dbReference>
<organism evidence="5 6">
    <name type="scientific">Dendrobium chrysotoxum</name>
    <name type="common">Orchid</name>
    <dbReference type="NCBI Taxonomy" id="161865"/>
    <lineage>
        <taxon>Eukaryota</taxon>
        <taxon>Viridiplantae</taxon>
        <taxon>Streptophyta</taxon>
        <taxon>Embryophyta</taxon>
        <taxon>Tracheophyta</taxon>
        <taxon>Spermatophyta</taxon>
        <taxon>Magnoliopsida</taxon>
        <taxon>Liliopsida</taxon>
        <taxon>Asparagales</taxon>
        <taxon>Orchidaceae</taxon>
        <taxon>Epidendroideae</taxon>
        <taxon>Malaxideae</taxon>
        <taxon>Dendrobiinae</taxon>
        <taxon>Dendrobium</taxon>
    </lineage>
</organism>
<name>A0AAV7GMC8_DENCH</name>
<dbReference type="Gene3D" id="2.30.280.10">
    <property type="entry name" value="SRA-YDG"/>
    <property type="match status" value="1"/>
</dbReference>
<keyword evidence="6" id="KW-1185">Reference proteome</keyword>
<evidence type="ECO:0000256" key="2">
    <source>
        <dbReference type="ARBA" id="ARBA00023242"/>
    </source>
</evidence>
<dbReference type="GO" id="GO:0042054">
    <property type="term" value="F:histone methyltransferase activity"/>
    <property type="evidence" value="ECO:0007669"/>
    <property type="project" value="InterPro"/>
</dbReference>
<dbReference type="PROSITE" id="PS51015">
    <property type="entry name" value="YDG"/>
    <property type="match status" value="1"/>
</dbReference>
<protein>
    <recommendedName>
        <fullName evidence="4">YDG domain-containing protein</fullName>
    </recommendedName>
</protein>
<evidence type="ECO:0000256" key="1">
    <source>
        <dbReference type="ARBA" id="ARBA00004286"/>
    </source>
</evidence>
<keyword evidence="2 3" id="KW-0539">Nucleus</keyword>
<accession>A0AAV7GMC8</accession>
<dbReference type="GO" id="GO:0005634">
    <property type="term" value="C:nucleus"/>
    <property type="evidence" value="ECO:0007669"/>
    <property type="project" value="UniProtKB-SubCell"/>
</dbReference>
<feature type="domain" description="YDG" evidence="4">
    <location>
        <begin position="112"/>
        <end position="260"/>
    </location>
</feature>
<proteinExistence type="predicted"/>
<dbReference type="SMART" id="SM00466">
    <property type="entry name" value="SRA"/>
    <property type="match status" value="1"/>
</dbReference>
<gene>
    <name evidence="5" type="ORF">IEQ34_014647</name>
</gene>
<comment type="subcellular location">
    <subcellularLocation>
        <location evidence="1">Chromosome</location>
    </subcellularLocation>
    <subcellularLocation>
        <location evidence="3">Nucleus</location>
    </subcellularLocation>
</comment>
<dbReference type="PANTHER" id="PTHR45660:SF3">
    <property type="entry name" value="HISTONE-LYSINE N-METHYLTRANSFERASE FAMILY MEMBER SUVH9"/>
    <property type="match status" value="1"/>
</dbReference>
<dbReference type="GO" id="GO:0003690">
    <property type="term" value="F:double-stranded DNA binding"/>
    <property type="evidence" value="ECO:0007669"/>
    <property type="project" value="TreeGrafter"/>
</dbReference>
<evidence type="ECO:0000259" key="4">
    <source>
        <dbReference type="PROSITE" id="PS51015"/>
    </source>
</evidence>
<dbReference type="InterPro" id="IPR036987">
    <property type="entry name" value="SRA-YDG_sf"/>
</dbReference>
<dbReference type="AlphaFoldDB" id="A0AAV7GMC8"/>
<evidence type="ECO:0000313" key="5">
    <source>
        <dbReference type="EMBL" id="KAH0456740.1"/>
    </source>
</evidence>
<dbReference type="GO" id="GO:0005694">
    <property type="term" value="C:chromosome"/>
    <property type="evidence" value="ECO:0007669"/>
    <property type="project" value="UniProtKB-SubCell"/>
</dbReference>
<dbReference type="Pfam" id="PF02182">
    <property type="entry name" value="SAD_SRA"/>
    <property type="match status" value="1"/>
</dbReference>
<comment type="caution">
    <text evidence="5">The sequence shown here is derived from an EMBL/GenBank/DDBJ whole genome shotgun (WGS) entry which is preliminary data.</text>
</comment>
<dbReference type="InterPro" id="IPR046341">
    <property type="entry name" value="SET_dom_sf"/>
</dbReference>
<dbReference type="Proteomes" id="UP000775213">
    <property type="component" value="Unassembled WGS sequence"/>
</dbReference>
<reference evidence="5 6" key="1">
    <citation type="journal article" date="2021" name="Hortic Res">
        <title>Chromosome-scale assembly of the Dendrobium chrysotoxum genome enhances the understanding of orchid evolution.</title>
        <authorList>
            <person name="Zhang Y."/>
            <person name="Zhang G.Q."/>
            <person name="Zhang D."/>
            <person name="Liu X.D."/>
            <person name="Xu X.Y."/>
            <person name="Sun W.H."/>
            <person name="Yu X."/>
            <person name="Zhu X."/>
            <person name="Wang Z.W."/>
            <person name="Zhao X."/>
            <person name="Zhong W.Y."/>
            <person name="Chen H."/>
            <person name="Yin W.L."/>
            <person name="Huang T."/>
            <person name="Niu S.C."/>
            <person name="Liu Z.J."/>
        </authorList>
    </citation>
    <scope>NUCLEOTIDE SEQUENCE [LARGE SCALE GENOMIC DNA]</scope>
    <source>
        <strain evidence="5">Lindl</strain>
    </source>
</reference>
<evidence type="ECO:0000313" key="6">
    <source>
        <dbReference type="Proteomes" id="UP000775213"/>
    </source>
</evidence>
<dbReference type="InterPro" id="IPR003105">
    <property type="entry name" value="SRA_YDG"/>
</dbReference>
<dbReference type="Gene3D" id="2.170.270.10">
    <property type="entry name" value="SET domain"/>
    <property type="match status" value="1"/>
</dbReference>
<dbReference type="InterPro" id="IPR015947">
    <property type="entry name" value="PUA-like_sf"/>
</dbReference>
<evidence type="ECO:0000256" key="3">
    <source>
        <dbReference type="PROSITE-ProRule" id="PRU00358"/>
    </source>
</evidence>
<dbReference type="Pfam" id="PF05033">
    <property type="entry name" value="Pre-SET"/>
    <property type="match status" value="1"/>
</dbReference>
<dbReference type="SMART" id="SM00468">
    <property type="entry name" value="PreSET"/>
    <property type="match status" value="1"/>
</dbReference>